<dbReference type="Pfam" id="PF07729">
    <property type="entry name" value="FCD"/>
    <property type="match status" value="1"/>
</dbReference>
<dbReference type="Gene3D" id="1.20.120.530">
    <property type="entry name" value="GntR ligand-binding domain-like"/>
    <property type="match status" value="1"/>
</dbReference>
<dbReference type="SUPFAM" id="SSF46785">
    <property type="entry name" value="Winged helix' DNA-binding domain"/>
    <property type="match status" value="1"/>
</dbReference>
<keyword evidence="2" id="KW-0238">DNA-binding</keyword>
<evidence type="ECO:0000313" key="5">
    <source>
        <dbReference type="EMBL" id="GHC15155.1"/>
    </source>
</evidence>
<dbReference type="Gene3D" id="1.10.10.10">
    <property type="entry name" value="Winged helix-like DNA-binding domain superfamily/Winged helix DNA-binding domain"/>
    <property type="match status" value="1"/>
</dbReference>
<accession>A0ABQ3FA30</accession>
<dbReference type="InterPro" id="IPR000524">
    <property type="entry name" value="Tscrpt_reg_HTH_GntR"/>
</dbReference>
<feature type="domain" description="HTH gntR-type" evidence="4">
    <location>
        <begin position="20"/>
        <end position="88"/>
    </location>
</feature>
<protein>
    <submittedName>
        <fullName evidence="5">GntR family transcriptional regulator</fullName>
    </submittedName>
</protein>
<name>A0ABQ3FA30_9GAMM</name>
<dbReference type="PANTHER" id="PTHR43537">
    <property type="entry name" value="TRANSCRIPTIONAL REGULATOR, GNTR FAMILY"/>
    <property type="match status" value="1"/>
</dbReference>
<dbReference type="EMBL" id="BMZM01000001">
    <property type="protein sequence ID" value="GHC15155.1"/>
    <property type="molecule type" value="Genomic_DNA"/>
</dbReference>
<dbReference type="Proteomes" id="UP000604243">
    <property type="component" value="Unassembled WGS sequence"/>
</dbReference>
<dbReference type="InterPro" id="IPR011711">
    <property type="entry name" value="GntR_C"/>
</dbReference>
<reference evidence="6" key="1">
    <citation type="journal article" date="2019" name="Int. J. Syst. Evol. Microbiol.">
        <title>The Global Catalogue of Microorganisms (GCM) 10K type strain sequencing project: providing services to taxonomists for standard genome sequencing and annotation.</title>
        <authorList>
            <consortium name="The Broad Institute Genomics Platform"/>
            <consortium name="The Broad Institute Genome Sequencing Center for Infectious Disease"/>
            <person name="Wu L."/>
            <person name="Ma J."/>
        </authorList>
    </citation>
    <scope>NUCLEOTIDE SEQUENCE [LARGE SCALE GENOMIC DNA]</scope>
    <source>
        <strain evidence="6">KCTC 42082</strain>
    </source>
</reference>
<keyword evidence="3" id="KW-0804">Transcription</keyword>
<sequence>MVFFIIDAAATENRMKETTAHDTHHVADQLIKEILDGHYQPGDFIPKELDICRQSGLSRNVVRRHLATLVNGGIIERISGYGSRVREFSQWHILDPAVTDWITRFAGPHLEIQREILSFRLTVEPWVAMMAATSATARDLVAIEEAFEGMRRHHLDKDTTQHDHCDVSFHVAIYYATHNIVWSQLSHVLRPSIHLLVSQSNTRTLDPTHSLQSHHRLMDAIRMRQPDEACHSATAVLEDTARALNMDITPAPVPPHLPLNAQSVD</sequence>
<keyword evidence="6" id="KW-1185">Reference proteome</keyword>
<dbReference type="PROSITE" id="PS50949">
    <property type="entry name" value="HTH_GNTR"/>
    <property type="match status" value="1"/>
</dbReference>
<evidence type="ECO:0000256" key="1">
    <source>
        <dbReference type="ARBA" id="ARBA00023015"/>
    </source>
</evidence>
<proteinExistence type="predicted"/>
<dbReference type="SUPFAM" id="SSF48008">
    <property type="entry name" value="GntR ligand-binding domain-like"/>
    <property type="match status" value="1"/>
</dbReference>
<dbReference type="InterPro" id="IPR036388">
    <property type="entry name" value="WH-like_DNA-bd_sf"/>
</dbReference>
<evidence type="ECO:0000259" key="4">
    <source>
        <dbReference type="PROSITE" id="PS50949"/>
    </source>
</evidence>
<evidence type="ECO:0000256" key="3">
    <source>
        <dbReference type="ARBA" id="ARBA00023163"/>
    </source>
</evidence>
<evidence type="ECO:0000256" key="2">
    <source>
        <dbReference type="ARBA" id="ARBA00023125"/>
    </source>
</evidence>
<dbReference type="CDD" id="cd07377">
    <property type="entry name" value="WHTH_GntR"/>
    <property type="match status" value="1"/>
</dbReference>
<dbReference type="Pfam" id="PF00392">
    <property type="entry name" value="GntR"/>
    <property type="match status" value="1"/>
</dbReference>
<dbReference type="PANTHER" id="PTHR43537:SF44">
    <property type="entry name" value="GNTR FAMILY REGULATORY PROTEIN"/>
    <property type="match status" value="1"/>
</dbReference>
<dbReference type="SMART" id="SM00895">
    <property type="entry name" value="FCD"/>
    <property type="match status" value="1"/>
</dbReference>
<dbReference type="SMART" id="SM00345">
    <property type="entry name" value="HTH_GNTR"/>
    <property type="match status" value="1"/>
</dbReference>
<evidence type="ECO:0000313" key="6">
    <source>
        <dbReference type="Proteomes" id="UP000604243"/>
    </source>
</evidence>
<organism evidence="5 6">
    <name type="scientific">Kushneria pakistanensis</name>
    <dbReference type="NCBI Taxonomy" id="1508770"/>
    <lineage>
        <taxon>Bacteria</taxon>
        <taxon>Pseudomonadati</taxon>
        <taxon>Pseudomonadota</taxon>
        <taxon>Gammaproteobacteria</taxon>
        <taxon>Oceanospirillales</taxon>
        <taxon>Halomonadaceae</taxon>
        <taxon>Kushneria</taxon>
    </lineage>
</organism>
<comment type="caution">
    <text evidence="5">The sequence shown here is derived from an EMBL/GenBank/DDBJ whole genome shotgun (WGS) entry which is preliminary data.</text>
</comment>
<dbReference type="InterPro" id="IPR036390">
    <property type="entry name" value="WH_DNA-bd_sf"/>
</dbReference>
<dbReference type="InterPro" id="IPR008920">
    <property type="entry name" value="TF_FadR/GntR_C"/>
</dbReference>
<keyword evidence="1" id="KW-0805">Transcription regulation</keyword>
<gene>
    <name evidence="5" type="primary">pdhR</name>
    <name evidence="5" type="ORF">GCM10010082_02050</name>
</gene>